<gene>
    <name evidence="1" type="ORF">A1O3_03334</name>
</gene>
<dbReference type="GeneID" id="19167462"/>
<dbReference type="HOGENOM" id="CLU_2589524_0_0_1"/>
<dbReference type="AlphaFoldDB" id="W9Y1M6"/>
<comment type="caution">
    <text evidence="1">The sequence shown here is derived from an EMBL/GenBank/DDBJ whole genome shotgun (WGS) entry which is preliminary data.</text>
</comment>
<protein>
    <submittedName>
        <fullName evidence="1">Uncharacterized protein</fullName>
    </submittedName>
</protein>
<accession>W9Y1M6</accession>
<proteinExistence type="predicted"/>
<evidence type="ECO:0000313" key="1">
    <source>
        <dbReference type="EMBL" id="EXJ86383.1"/>
    </source>
</evidence>
<dbReference type="RefSeq" id="XP_007731662.1">
    <property type="nucleotide sequence ID" value="XM_007733472.1"/>
</dbReference>
<dbReference type="Proteomes" id="UP000019478">
    <property type="component" value="Unassembled WGS sequence"/>
</dbReference>
<name>W9Y1M6_9EURO</name>
<reference evidence="1 2" key="1">
    <citation type="submission" date="2013-03" db="EMBL/GenBank/DDBJ databases">
        <title>The Genome Sequence of Capronia epimyces CBS 606.96.</title>
        <authorList>
            <consortium name="The Broad Institute Genomics Platform"/>
            <person name="Cuomo C."/>
            <person name="de Hoog S."/>
            <person name="Gorbushina A."/>
            <person name="Walker B."/>
            <person name="Young S.K."/>
            <person name="Zeng Q."/>
            <person name="Gargeya S."/>
            <person name="Fitzgerald M."/>
            <person name="Haas B."/>
            <person name="Abouelleil A."/>
            <person name="Allen A.W."/>
            <person name="Alvarado L."/>
            <person name="Arachchi H.M."/>
            <person name="Berlin A.M."/>
            <person name="Chapman S.B."/>
            <person name="Gainer-Dewar J."/>
            <person name="Goldberg J."/>
            <person name="Griggs A."/>
            <person name="Gujja S."/>
            <person name="Hansen M."/>
            <person name="Howarth C."/>
            <person name="Imamovic A."/>
            <person name="Ireland A."/>
            <person name="Larimer J."/>
            <person name="McCowan C."/>
            <person name="Murphy C."/>
            <person name="Pearson M."/>
            <person name="Poon T.W."/>
            <person name="Priest M."/>
            <person name="Roberts A."/>
            <person name="Saif S."/>
            <person name="Shea T."/>
            <person name="Sisk P."/>
            <person name="Sykes S."/>
            <person name="Wortman J."/>
            <person name="Nusbaum C."/>
            <person name="Birren B."/>
        </authorList>
    </citation>
    <scope>NUCLEOTIDE SEQUENCE [LARGE SCALE GENOMIC DNA]</scope>
    <source>
        <strain evidence="1 2">CBS 606.96</strain>
    </source>
</reference>
<evidence type="ECO:0000313" key="2">
    <source>
        <dbReference type="Proteomes" id="UP000019478"/>
    </source>
</evidence>
<organism evidence="1 2">
    <name type="scientific">Capronia epimyces CBS 606.96</name>
    <dbReference type="NCBI Taxonomy" id="1182542"/>
    <lineage>
        <taxon>Eukaryota</taxon>
        <taxon>Fungi</taxon>
        <taxon>Dikarya</taxon>
        <taxon>Ascomycota</taxon>
        <taxon>Pezizomycotina</taxon>
        <taxon>Eurotiomycetes</taxon>
        <taxon>Chaetothyriomycetidae</taxon>
        <taxon>Chaetothyriales</taxon>
        <taxon>Herpotrichiellaceae</taxon>
        <taxon>Capronia</taxon>
    </lineage>
</organism>
<keyword evidence="2" id="KW-1185">Reference proteome</keyword>
<feature type="non-terminal residue" evidence="1">
    <location>
        <position position="1"/>
    </location>
</feature>
<dbReference type="EMBL" id="AMGY01000003">
    <property type="protein sequence ID" value="EXJ86383.1"/>
    <property type="molecule type" value="Genomic_DNA"/>
</dbReference>
<sequence length="80" mass="9232">MIQPRSTLIHTFHVLSPTKLPSPWSTRPNFPPPRKMLKVFCLTPHTQKHTRIPSCSTLTSSYHYTTTSRSSSLRWVPTQN</sequence>